<dbReference type="CDD" id="cd00586">
    <property type="entry name" value="4HBT"/>
    <property type="match status" value="1"/>
</dbReference>
<dbReference type="PANTHER" id="PTHR31793:SF27">
    <property type="entry name" value="NOVEL THIOESTERASE SUPERFAMILY DOMAIN AND SAPOSIN A-TYPE DOMAIN CONTAINING PROTEIN (0610012H03RIK)"/>
    <property type="match status" value="1"/>
</dbReference>
<dbReference type="STRING" id="1770058.A3840_04580"/>
<accession>A0A178I469</accession>
<evidence type="ECO:0000313" key="3">
    <source>
        <dbReference type="EMBL" id="OAM79094.1"/>
    </source>
</evidence>
<dbReference type="EMBL" id="LVVY01000065">
    <property type="protein sequence ID" value="OAM79094.1"/>
    <property type="molecule type" value="Genomic_DNA"/>
</dbReference>
<dbReference type="InterPro" id="IPR050563">
    <property type="entry name" value="4-hydroxybenzoyl-CoA_TE"/>
</dbReference>
<protein>
    <recommendedName>
        <fullName evidence="5">Thioesterase</fullName>
    </recommendedName>
</protein>
<keyword evidence="2" id="KW-0378">Hydrolase</keyword>
<dbReference type="Pfam" id="PF13279">
    <property type="entry name" value="4HBT_2"/>
    <property type="match status" value="1"/>
</dbReference>
<evidence type="ECO:0000256" key="2">
    <source>
        <dbReference type="ARBA" id="ARBA00022801"/>
    </source>
</evidence>
<keyword evidence="4" id="KW-1185">Reference proteome</keyword>
<dbReference type="PANTHER" id="PTHR31793">
    <property type="entry name" value="4-HYDROXYBENZOYL-COA THIOESTERASE FAMILY MEMBER"/>
    <property type="match status" value="1"/>
</dbReference>
<dbReference type="GO" id="GO:0047617">
    <property type="term" value="F:fatty acyl-CoA hydrolase activity"/>
    <property type="evidence" value="ECO:0007669"/>
    <property type="project" value="TreeGrafter"/>
</dbReference>
<evidence type="ECO:0008006" key="5">
    <source>
        <dbReference type="Google" id="ProtNLM"/>
    </source>
</evidence>
<evidence type="ECO:0000313" key="4">
    <source>
        <dbReference type="Proteomes" id="UP000078389"/>
    </source>
</evidence>
<dbReference type="OrthoDB" id="9799036at2"/>
<dbReference type="Proteomes" id="UP000078389">
    <property type="component" value="Unassembled WGS sequence"/>
</dbReference>
<dbReference type="AlphaFoldDB" id="A0A178I469"/>
<comment type="similarity">
    <text evidence="1">Belongs to the 4-hydroxybenzoyl-CoA thioesterase family.</text>
</comment>
<dbReference type="SUPFAM" id="SSF54637">
    <property type="entry name" value="Thioesterase/thiol ester dehydrase-isomerase"/>
    <property type="match status" value="1"/>
</dbReference>
<evidence type="ECO:0000256" key="1">
    <source>
        <dbReference type="ARBA" id="ARBA00005953"/>
    </source>
</evidence>
<dbReference type="InterPro" id="IPR029069">
    <property type="entry name" value="HotDog_dom_sf"/>
</dbReference>
<name>A0A178I469_9HYPH</name>
<sequence length="147" mass="16529">MTTRRPPEVRDAFRWFTGVTLRWNDLDIFGHVNNARYYEFFDSTVLGFLYVEDLGLSHGGAAMVVAENGCRFHQEIVFTDRLEMGLRVERIGTSSVRYGLAAFINGGSTAAADGHFVHVFVDPETKRPAPFSPPVRRHLETILVPTA</sequence>
<organism evidence="3 4">
    <name type="scientific">Devosia elaeis</name>
    <dbReference type="NCBI Taxonomy" id="1770058"/>
    <lineage>
        <taxon>Bacteria</taxon>
        <taxon>Pseudomonadati</taxon>
        <taxon>Pseudomonadota</taxon>
        <taxon>Alphaproteobacteria</taxon>
        <taxon>Hyphomicrobiales</taxon>
        <taxon>Devosiaceae</taxon>
        <taxon>Devosia</taxon>
    </lineage>
</organism>
<dbReference type="RefSeq" id="WP_067452561.1">
    <property type="nucleotide sequence ID" value="NZ_LVVY01000065.1"/>
</dbReference>
<reference evidence="3 4" key="1">
    <citation type="submission" date="2016-03" db="EMBL/GenBank/DDBJ databases">
        <title>Genome sequencing of Devosia sp. S37.</title>
        <authorList>
            <person name="Mohd Nor M."/>
        </authorList>
    </citation>
    <scope>NUCLEOTIDE SEQUENCE [LARGE SCALE GENOMIC DNA]</scope>
    <source>
        <strain evidence="3 4">S37</strain>
    </source>
</reference>
<dbReference type="Gene3D" id="3.10.129.10">
    <property type="entry name" value="Hotdog Thioesterase"/>
    <property type="match status" value="1"/>
</dbReference>
<gene>
    <name evidence="3" type="ORF">A3840_04580</name>
</gene>
<comment type="caution">
    <text evidence="3">The sequence shown here is derived from an EMBL/GenBank/DDBJ whole genome shotgun (WGS) entry which is preliminary data.</text>
</comment>
<proteinExistence type="inferred from homology"/>